<reference evidence="4" key="1">
    <citation type="submission" date="2020-06" db="EMBL/GenBank/DDBJ databases">
        <title>Draft genome of Bugula neritina, a colonial animal packing powerful symbionts and potential medicines.</title>
        <authorList>
            <person name="Rayko M."/>
        </authorList>
    </citation>
    <scope>NUCLEOTIDE SEQUENCE [LARGE SCALE GENOMIC DNA]</scope>
    <source>
        <strain evidence="4">Kwan_BN1</strain>
    </source>
</reference>
<dbReference type="Proteomes" id="UP000593567">
    <property type="component" value="Unassembled WGS sequence"/>
</dbReference>
<name>A0A7J7J1N3_BUGNE</name>
<accession>A0A7J7J1N3</accession>
<proteinExistence type="predicted"/>
<sequence length="289" mass="31152">MVISLAVTGINEEDPGMVPDGSLCGPDKWCKSQKCVQVPILPKHCSCNQRGVCNEHYNCHCEPGYDPHTNCELPGAGGSIESGPILAYKAPVSGSNGLPTATPSPSSNHWVGPVAGTVSGVGVVVIIGAVVVIIKKRQIQEYLNSRKYRRRNGILQRSKVEDLHEAKISSHITLSTDNLNDSSRLKLTSISNPILESSTNRSTVLRDIPASQLAHPSASNPIYYSDIEMPLQSTVPLRVTDMCRKVVASVDYATYSECQFGNGPQDDNDSTTSDDGYENVADVLTKNAR</sequence>
<dbReference type="PANTHER" id="PTHR11905:SF159">
    <property type="entry name" value="ADAM METALLOPROTEASE"/>
    <property type="match status" value="1"/>
</dbReference>
<keyword evidence="2" id="KW-0812">Transmembrane</keyword>
<organism evidence="4 5">
    <name type="scientific">Bugula neritina</name>
    <name type="common">Brown bryozoan</name>
    <name type="synonym">Sertularia neritina</name>
    <dbReference type="NCBI Taxonomy" id="10212"/>
    <lineage>
        <taxon>Eukaryota</taxon>
        <taxon>Metazoa</taxon>
        <taxon>Spiralia</taxon>
        <taxon>Lophotrochozoa</taxon>
        <taxon>Bryozoa</taxon>
        <taxon>Gymnolaemata</taxon>
        <taxon>Cheilostomatida</taxon>
        <taxon>Flustrina</taxon>
        <taxon>Buguloidea</taxon>
        <taxon>Bugulidae</taxon>
        <taxon>Bugula</taxon>
    </lineage>
</organism>
<evidence type="ECO:0000256" key="2">
    <source>
        <dbReference type="SAM" id="Phobius"/>
    </source>
</evidence>
<dbReference type="InterPro" id="IPR000742">
    <property type="entry name" value="EGF"/>
</dbReference>
<dbReference type="PROSITE" id="PS01186">
    <property type="entry name" value="EGF_2"/>
    <property type="match status" value="1"/>
</dbReference>
<evidence type="ECO:0000313" key="4">
    <source>
        <dbReference type="EMBL" id="KAF6019985.1"/>
    </source>
</evidence>
<evidence type="ECO:0000256" key="1">
    <source>
        <dbReference type="SAM" id="MobiDB-lite"/>
    </source>
</evidence>
<feature type="domain" description="EGF-like" evidence="3">
    <location>
        <begin position="59"/>
        <end position="71"/>
    </location>
</feature>
<comment type="caution">
    <text evidence="4">The sequence shown here is derived from an EMBL/GenBank/DDBJ whole genome shotgun (WGS) entry which is preliminary data.</text>
</comment>
<keyword evidence="2" id="KW-0472">Membrane</keyword>
<gene>
    <name evidence="4" type="ORF">EB796_021727</name>
</gene>
<dbReference type="OrthoDB" id="6100903at2759"/>
<keyword evidence="2" id="KW-1133">Transmembrane helix</keyword>
<dbReference type="PANTHER" id="PTHR11905">
    <property type="entry name" value="ADAM A DISINTEGRIN AND METALLOPROTEASE DOMAIN"/>
    <property type="match status" value="1"/>
</dbReference>
<dbReference type="EMBL" id="VXIV02003202">
    <property type="protein sequence ID" value="KAF6019985.1"/>
    <property type="molecule type" value="Genomic_DNA"/>
</dbReference>
<keyword evidence="5" id="KW-1185">Reference proteome</keyword>
<dbReference type="AlphaFoldDB" id="A0A7J7J1N3"/>
<evidence type="ECO:0000259" key="3">
    <source>
        <dbReference type="PROSITE" id="PS01186"/>
    </source>
</evidence>
<feature type="region of interest" description="Disordered" evidence="1">
    <location>
        <begin position="260"/>
        <end position="289"/>
    </location>
</feature>
<evidence type="ECO:0000313" key="5">
    <source>
        <dbReference type="Proteomes" id="UP000593567"/>
    </source>
</evidence>
<feature type="transmembrane region" description="Helical" evidence="2">
    <location>
        <begin position="110"/>
        <end position="134"/>
    </location>
</feature>
<dbReference type="GO" id="GO:0006509">
    <property type="term" value="P:membrane protein ectodomain proteolysis"/>
    <property type="evidence" value="ECO:0007669"/>
    <property type="project" value="TreeGrafter"/>
</dbReference>
<protein>
    <submittedName>
        <fullName evidence="4">ADAM29</fullName>
    </submittedName>
</protein>